<feature type="region of interest" description="Disordered" evidence="1">
    <location>
        <begin position="127"/>
        <end position="153"/>
    </location>
</feature>
<sequence length="153" mass="17020">MSIKNVRKQNKFVKYMKGPFKILARARDFYVHSLTGCDEAHVVYGNAITLYPASLQRSFSANSSYSNCSYRDDDMRELIRIASTRSLTGKPEAELLRSRNSPPDMGGGGAAAVTRSRTVAIRRIDEDKPYEFGGGGDDVAERPLNETIYDDVS</sequence>
<accession>A0ABR0U5C7</accession>
<dbReference type="PANTHER" id="PTHR33526">
    <property type="entry name" value="OS07G0123800 PROTEIN"/>
    <property type="match status" value="1"/>
</dbReference>
<feature type="region of interest" description="Disordered" evidence="1">
    <location>
        <begin position="90"/>
        <end position="114"/>
    </location>
</feature>
<dbReference type="PANTHER" id="PTHR33526:SF4">
    <property type="entry name" value="OS07G0123800 PROTEIN"/>
    <property type="match status" value="1"/>
</dbReference>
<name>A0ABR0U5C7_REHGL</name>
<dbReference type="InterPro" id="IPR016972">
    <property type="entry name" value="UCP031279"/>
</dbReference>
<proteinExistence type="predicted"/>
<gene>
    <name evidence="2" type="ORF">DH2020_048857</name>
</gene>
<evidence type="ECO:0000313" key="2">
    <source>
        <dbReference type="EMBL" id="KAK6117401.1"/>
    </source>
</evidence>
<keyword evidence="3" id="KW-1185">Reference proteome</keyword>
<dbReference type="Proteomes" id="UP001318860">
    <property type="component" value="Unassembled WGS sequence"/>
</dbReference>
<evidence type="ECO:0000256" key="1">
    <source>
        <dbReference type="SAM" id="MobiDB-lite"/>
    </source>
</evidence>
<protein>
    <submittedName>
        <fullName evidence="2">Uncharacterized protein</fullName>
    </submittedName>
</protein>
<dbReference type="EMBL" id="JABTTQ020003454">
    <property type="protein sequence ID" value="KAK6117401.1"/>
    <property type="molecule type" value="Genomic_DNA"/>
</dbReference>
<evidence type="ECO:0000313" key="3">
    <source>
        <dbReference type="Proteomes" id="UP001318860"/>
    </source>
</evidence>
<comment type="caution">
    <text evidence="2">The sequence shown here is derived from an EMBL/GenBank/DDBJ whole genome shotgun (WGS) entry which is preliminary data.</text>
</comment>
<reference evidence="2 3" key="1">
    <citation type="journal article" date="2021" name="Comput. Struct. Biotechnol. J.">
        <title>De novo genome assembly of the potent medicinal plant Rehmannia glutinosa using nanopore technology.</title>
        <authorList>
            <person name="Ma L."/>
            <person name="Dong C."/>
            <person name="Song C."/>
            <person name="Wang X."/>
            <person name="Zheng X."/>
            <person name="Niu Y."/>
            <person name="Chen S."/>
            <person name="Feng W."/>
        </authorList>
    </citation>
    <scope>NUCLEOTIDE SEQUENCE [LARGE SCALE GENOMIC DNA]</scope>
    <source>
        <strain evidence="2">DH-2019</strain>
    </source>
</reference>
<dbReference type="PIRSF" id="PIRSF031279">
    <property type="entry name" value="UCP031279"/>
    <property type="match status" value="1"/>
</dbReference>
<organism evidence="2 3">
    <name type="scientific">Rehmannia glutinosa</name>
    <name type="common">Chinese foxglove</name>
    <dbReference type="NCBI Taxonomy" id="99300"/>
    <lineage>
        <taxon>Eukaryota</taxon>
        <taxon>Viridiplantae</taxon>
        <taxon>Streptophyta</taxon>
        <taxon>Embryophyta</taxon>
        <taxon>Tracheophyta</taxon>
        <taxon>Spermatophyta</taxon>
        <taxon>Magnoliopsida</taxon>
        <taxon>eudicotyledons</taxon>
        <taxon>Gunneridae</taxon>
        <taxon>Pentapetalae</taxon>
        <taxon>asterids</taxon>
        <taxon>lamiids</taxon>
        <taxon>Lamiales</taxon>
        <taxon>Orobanchaceae</taxon>
        <taxon>Rehmannieae</taxon>
        <taxon>Rehmannia</taxon>
    </lineage>
</organism>